<evidence type="ECO:0000313" key="2">
    <source>
        <dbReference type="Proteomes" id="UP000501690"/>
    </source>
</evidence>
<gene>
    <name evidence="1" type="ORF">DEO72_LG11g1552</name>
</gene>
<dbReference type="Proteomes" id="UP000501690">
    <property type="component" value="Linkage Group LG11"/>
</dbReference>
<keyword evidence="2" id="KW-1185">Reference proteome</keyword>
<protein>
    <submittedName>
        <fullName evidence="1">Uncharacterized protein</fullName>
    </submittedName>
</protein>
<evidence type="ECO:0000313" key="1">
    <source>
        <dbReference type="EMBL" id="QCE14549.1"/>
    </source>
</evidence>
<proteinExistence type="predicted"/>
<dbReference type="AlphaFoldDB" id="A0A4D6NPT9"/>
<name>A0A4D6NPT9_VIGUN</name>
<accession>A0A4D6NPT9</accession>
<organism evidence="1 2">
    <name type="scientific">Vigna unguiculata</name>
    <name type="common">Cowpea</name>
    <dbReference type="NCBI Taxonomy" id="3917"/>
    <lineage>
        <taxon>Eukaryota</taxon>
        <taxon>Viridiplantae</taxon>
        <taxon>Streptophyta</taxon>
        <taxon>Embryophyta</taxon>
        <taxon>Tracheophyta</taxon>
        <taxon>Spermatophyta</taxon>
        <taxon>Magnoliopsida</taxon>
        <taxon>eudicotyledons</taxon>
        <taxon>Gunneridae</taxon>
        <taxon>Pentapetalae</taxon>
        <taxon>rosids</taxon>
        <taxon>fabids</taxon>
        <taxon>Fabales</taxon>
        <taxon>Fabaceae</taxon>
        <taxon>Papilionoideae</taxon>
        <taxon>50 kb inversion clade</taxon>
        <taxon>NPAAA clade</taxon>
        <taxon>indigoferoid/millettioid clade</taxon>
        <taxon>Phaseoleae</taxon>
        <taxon>Vigna</taxon>
    </lineage>
</organism>
<sequence>MAVAAATLAANIAGVWSSAVTHTTVRRRSPTAATVTILIASIAAPHTTINLPFPATTILQHYLPATTDRALHAISIAAPRTTTTNLHLREPSPQRILYASRSTISSTHQLRSSHDNHLQIHGHREFFFLAHNHGSSFHTTICADLQPRRICTFTSRRPPQQPSSPFAQLQRASATPPHFSLLLPCTRVPRSSSSYQHHA</sequence>
<dbReference type="EMBL" id="CP039355">
    <property type="protein sequence ID" value="QCE14549.1"/>
    <property type="molecule type" value="Genomic_DNA"/>
</dbReference>
<reference evidence="1 2" key="1">
    <citation type="submission" date="2019-04" db="EMBL/GenBank/DDBJ databases">
        <title>An improved genome assembly and genetic linkage map for asparagus bean, Vigna unguiculata ssp. sesquipedialis.</title>
        <authorList>
            <person name="Xia Q."/>
            <person name="Zhang R."/>
            <person name="Dong Y."/>
        </authorList>
    </citation>
    <scope>NUCLEOTIDE SEQUENCE [LARGE SCALE GENOMIC DNA]</scope>
    <source>
        <tissue evidence="1">Leaf</tissue>
    </source>
</reference>